<dbReference type="RefSeq" id="WP_163958593.1">
    <property type="nucleotide sequence ID" value="NZ_BAAAES010000009.1"/>
</dbReference>
<dbReference type="InterPro" id="IPR016084">
    <property type="entry name" value="Haem_Oase-like_multi-hlx"/>
</dbReference>
<protein>
    <recommendedName>
        <fullName evidence="3">Heme oxygenase</fullName>
    </recommendedName>
</protein>
<organism evidence="1 2">
    <name type="scientific">Sphingomonas insulae</name>
    <dbReference type="NCBI Taxonomy" id="424800"/>
    <lineage>
        <taxon>Bacteria</taxon>
        <taxon>Pseudomonadati</taxon>
        <taxon>Pseudomonadota</taxon>
        <taxon>Alphaproteobacteria</taxon>
        <taxon>Sphingomonadales</taxon>
        <taxon>Sphingomonadaceae</taxon>
        <taxon>Sphingomonas</taxon>
    </lineage>
</organism>
<reference evidence="2" key="1">
    <citation type="journal article" date="2019" name="Int. J. Syst. Evol. Microbiol.">
        <title>The Global Catalogue of Microorganisms (GCM) 10K type strain sequencing project: providing services to taxonomists for standard genome sequencing and annotation.</title>
        <authorList>
            <consortium name="The Broad Institute Genomics Platform"/>
            <consortium name="The Broad Institute Genome Sequencing Center for Infectious Disease"/>
            <person name="Wu L."/>
            <person name="Ma J."/>
        </authorList>
    </citation>
    <scope>NUCLEOTIDE SEQUENCE [LARGE SCALE GENOMIC DNA]</scope>
    <source>
        <strain evidence="2">JCM 14603</strain>
    </source>
</reference>
<comment type="caution">
    <text evidence="1">The sequence shown here is derived from an EMBL/GenBank/DDBJ whole genome shotgun (WGS) entry which is preliminary data.</text>
</comment>
<keyword evidence="2" id="KW-1185">Reference proteome</keyword>
<dbReference type="Gene3D" id="1.20.910.10">
    <property type="entry name" value="Heme oxygenase-like"/>
    <property type="match status" value="1"/>
</dbReference>
<dbReference type="SUPFAM" id="SSF48613">
    <property type="entry name" value="Heme oxygenase-like"/>
    <property type="match status" value="1"/>
</dbReference>
<evidence type="ECO:0008006" key="3">
    <source>
        <dbReference type="Google" id="ProtNLM"/>
    </source>
</evidence>
<name>A0ABP3T2C0_9SPHN</name>
<sequence>MSFVQALRAATASDHDAVDAAFGSFALDDAAGYRRFLVAHGRALPTVEAMLDRAGDDDLPAWRPRSALLARDLAALGLAMPVPLALALTDGPALWGALYVIEGSRLGGQLLARSVPAALPSAYLSARHLPGEWRALLAAIEARAAASDDAWRDAAVAGARATFALYARAAEG</sequence>
<gene>
    <name evidence="1" type="ORF">GCM10009102_22630</name>
</gene>
<dbReference type="Proteomes" id="UP001500238">
    <property type="component" value="Unassembled WGS sequence"/>
</dbReference>
<dbReference type="CDD" id="cd19166">
    <property type="entry name" value="HemeO-bac"/>
    <property type="match status" value="1"/>
</dbReference>
<proteinExistence type="predicted"/>
<evidence type="ECO:0000313" key="2">
    <source>
        <dbReference type="Proteomes" id="UP001500238"/>
    </source>
</evidence>
<dbReference type="EMBL" id="BAAAES010000009">
    <property type="protein sequence ID" value="GAA0671222.1"/>
    <property type="molecule type" value="Genomic_DNA"/>
</dbReference>
<accession>A0ABP3T2C0</accession>
<evidence type="ECO:0000313" key="1">
    <source>
        <dbReference type="EMBL" id="GAA0671222.1"/>
    </source>
</evidence>